<feature type="domain" description="Glycosyl transferase family 1" evidence="3">
    <location>
        <begin position="262"/>
        <end position="410"/>
    </location>
</feature>
<feature type="domain" description="Glycosyltransferase subfamily 4-like N-terminal" evidence="4">
    <location>
        <begin position="72"/>
        <end position="244"/>
    </location>
</feature>
<evidence type="ECO:0000259" key="4">
    <source>
        <dbReference type="Pfam" id="PF13439"/>
    </source>
</evidence>
<proteinExistence type="predicted"/>
<dbReference type="Pfam" id="PF13439">
    <property type="entry name" value="Glyco_transf_4"/>
    <property type="match status" value="1"/>
</dbReference>
<dbReference type="SUPFAM" id="SSF53756">
    <property type="entry name" value="UDP-Glycosyltransferase/glycogen phosphorylase"/>
    <property type="match status" value="1"/>
</dbReference>
<reference evidence="5" key="1">
    <citation type="submission" date="2023-08" db="EMBL/GenBank/DDBJ databases">
        <authorList>
            <person name="Audoor S."/>
            <person name="Bilcke G."/>
        </authorList>
    </citation>
    <scope>NUCLEOTIDE SEQUENCE</scope>
</reference>
<dbReference type="Gene3D" id="3.40.50.2000">
    <property type="entry name" value="Glycogen Phosphorylase B"/>
    <property type="match status" value="2"/>
</dbReference>
<dbReference type="InterPro" id="IPR001296">
    <property type="entry name" value="Glyco_trans_1"/>
</dbReference>
<evidence type="ECO:0000256" key="1">
    <source>
        <dbReference type="ARBA" id="ARBA00022676"/>
    </source>
</evidence>
<keyword evidence="2" id="KW-0732">Signal</keyword>
<dbReference type="PANTHER" id="PTHR45947:SF3">
    <property type="entry name" value="SULFOQUINOVOSYL TRANSFERASE SQD2"/>
    <property type="match status" value="1"/>
</dbReference>
<protein>
    <recommendedName>
        <fullName evidence="7">Glycosyltransferase subfamily 4-like N-terminal domain-containing protein</fullName>
    </recommendedName>
</protein>
<evidence type="ECO:0000256" key="2">
    <source>
        <dbReference type="SAM" id="SignalP"/>
    </source>
</evidence>
<dbReference type="PANTHER" id="PTHR45947">
    <property type="entry name" value="SULFOQUINOVOSYL TRANSFERASE SQD2"/>
    <property type="match status" value="1"/>
</dbReference>
<feature type="chain" id="PRO_5042255314" description="Glycosyltransferase subfamily 4-like N-terminal domain-containing protein" evidence="2">
    <location>
        <begin position="19"/>
        <end position="480"/>
    </location>
</feature>
<accession>A0AAD2FT33</accession>
<dbReference type="EMBL" id="CAKOGP040001803">
    <property type="protein sequence ID" value="CAJ1952252.1"/>
    <property type="molecule type" value="Genomic_DNA"/>
</dbReference>
<evidence type="ECO:0008006" key="7">
    <source>
        <dbReference type="Google" id="ProtNLM"/>
    </source>
</evidence>
<evidence type="ECO:0000259" key="3">
    <source>
        <dbReference type="Pfam" id="PF00534"/>
    </source>
</evidence>
<keyword evidence="1" id="KW-0808">Transferase</keyword>
<dbReference type="Proteomes" id="UP001295423">
    <property type="component" value="Unassembled WGS sequence"/>
</dbReference>
<feature type="signal peptide" evidence="2">
    <location>
        <begin position="1"/>
        <end position="18"/>
    </location>
</feature>
<dbReference type="InterPro" id="IPR050194">
    <property type="entry name" value="Glycosyltransferase_grp1"/>
</dbReference>
<keyword evidence="1" id="KW-0328">Glycosyltransferase</keyword>
<evidence type="ECO:0000313" key="6">
    <source>
        <dbReference type="Proteomes" id="UP001295423"/>
    </source>
</evidence>
<gene>
    <name evidence="5" type="ORF">CYCCA115_LOCUS13459</name>
</gene>
<dbReference type="GO" id="GO:0016757">
    <property type="term" value="F:glycosyltransferase activity"/>
    <property type="evidence" value="ECO:0007669"/>
    <property type="project" value="UniProtKB-KW"/>
</dbReference>
<dbReference type="CDD" id="cd03814">
    <property type="entry name" value="GT4-like"/>
    <property type="match status" value="1"/>
</dbReference>
<evidence type="ECO:0000313" key="5">
    <source>
        <dbReference type="EMBL" id="CAJ1952252.1"/>
    </source>
</evidence>
<name>A0AAD2FT33_9STRA</name>
<comment type="caution">
    <text evidence="5">The sequence shown here is derived from an EMBL/GenBank/DDBJ whole genome shotgun (WGS) entry which is preliminary data.</text>
</comment>
<dbReference type="InterPro" id="IPR028098">
    <property type="entry name" value="Glyco_trans_4-like_N"/>
</dbReference>
<organism evidence="5 6">
    <name type="scientific">Cylindrotheca closterium</name>
    <dbReference type="NCBI Taxonomy" id="2856"/>
    <lineage>
        <taxon>Eukaryota</taxon>
        <taxon>Sar</taxon>
        <taxon>Stramenopiles</taxon>
        <taxon>Ochrophyta</taxon>
        <taxon>Bacillariophyta</taxon>
        <taxon>Bacillariophyceae</taxon>
        <taxon>Bacillariophycidae</taxon>
        <taxon>Bacillariales</taxon>
        <taxon>Bacillariaceae</taxon>
        <taxon>Cylindrotheca</taxon>
    </lineage>
</organism>
<keyword evidence="6" id="KW-1185">Reference proteome</keyword>
<sequence length="480" mass="53664">MKLSVSSAFVLLMTTAHAFQAISPCRANGSTALQMSSAAINSNSGDDAPALKSAPPRRVCLMVEPTPFTHVSGYANRFKEMLKFMQKAGDNVEIMTVDSKTPKEKLPDEAFGYKITHTKGFTFPLYNHISLTFDFEMKGARVLEKFKPDLIHVTSPGFILFAAIFYARVNKIPLVMSYHTHLPSYAVNYLGFIPGIEKFAWDLLRWAHSRADLTLVTSPQMQEQLTTEGIPRVDVWRKGIDTERFDPKFKSAEMREIMTEGNPDDFLMVYVGRLGAEKRLKDIKAMLAKMPNARLALVGKGPQMKELQEYFKDTKTKFMGQLNGDELSQAFASADAFVMPSDSETLGFVVLESMASGVPVVGANAGGIPSLIKDGEDGFLVDPDDLDGYVDRLKQLQNAKFREQMGIRARAEAERWGWEAATSVLRNVQYEKALANFKSRAFGGLGRPKTKGVWRLFRMRIQKILRRLGFAKKQTPALES</sequence>
<dbReference type="Pfam" id="PF00534">
    <property type="entry name" value="Glycos_transf_1"/>
    <property type="match status" value="1"/>
</dbReference>
<dbReference type="AlphaFoldDB" id="A0AAD2FT33"/>